<keyword evidence="2" id="KW-1185">Reference proteome</keyword>
<dbReference type="Proteomes" id="UP000248555">
    <property type="component" value="Unassembled WGS sequence"/>
</dbReference>
<sequence length="42" mass="4479">MKETIQTVCPYCSGNGYVQLVLGGSETCYCCSGKGVTVKDKQ</sequence>
<organism evidence="1 2">
    <name type="scientific">Paranoxybacillus vitaminiphilus</name>
    <dbReference type="NCBI Taxonomy" id="581036"/>
    <lineage>
        <taxon>Bacteria</taxon>
        <taxon>Bacillati</taxon>
        <taxon>Bacillota</taxon>
        <taxon>Bacilli</taxon>
        <taxon>Bacillales</taxon>
        <taxon>Anoxybacillaceae</taxon>
        <taxon>Paranoxybacillus</taxon>
    </lineage>
</organism>
<evidence type="ECO:0000313" key="1">
    <source>
        <dbReference type="EMBL" id="RAK18664.1"/>
    </source>
</evidence>
<evidence type="ECO:0000313" key="2">
    <source>
        <dbReference type="Proteomes" id="UP000248555"/>
    </source>
</evidence>
<dbReference type="InterPro" id="IPR036410">
    <property type="entry name" value="HSP_DnaJ_Cys-rich_dom_sf"/>
</dbReference>
<evidence type="ECO:0008006" key="3">
    <source>
        <dbReference type="Google" id="ProtNLM"/>
    </source>
</evidence>
<dbReference type="InterPro" id="IPR035272">
    <property type="entry name" value="DUF5351"/>
</dbReference>
<dbReference type="RefSeq" id="WP_181502857.1">
    <property type="nucleotide sequence ID" value="NZ_QLMH01000009.1"/>
</dbReference>
<dbReference type="AlphaFoldDB" id="A0A327YCT7"/>
<proteinExistence type="predicted"/>
<gene>
    <name evidence="1" type="ORF">B0I26_10985</name>
</gene>
<reference evidence="1 2" key="1">
    <citation type="submission" date="2018-06" db="EMBL/GenBank/DDBJ databases">
        <title>Genomic Encyclopedia of Type Strains, Phase III (KMG-III): the genomes of soil and plant-associated and newly described type strains.</title>
        <authorList>
            <person name="Whitman W."/>
        </authorList>
    </citation>
    <scope>NUCLEOTIDE SEQUENCE [LARGE SCALE GENOMIC DNA]</scope>
    <source>
        <strain evidence="1 2">CGMCC 1.8979</strain>
    </source>
</reference>
<protein>
    <recommendedName>
        <fullName evidence="3">YuiA family protein</fullName>
    </recommendedName>
</protein>
<comment type="caution">
    <text evidence="1">The sequence shown here is derived from an EMBL/GenBank/DDBJ whole genome shotgun (WGS) entry which is preliminary data.</text>
</comment>
<accession>A0A327YCT7</accession>
<dbReference type="Gene3D" id="6.20.20.10">
    <property type="match status" value="1"/>
</dbReference>
<dbReference type="Pfam" id="PF17302">
    <property type="entry name" value="DUF5351"/>
    <property type="match status" value="1"/>
</dbReference>
<name>A0A327YCT7_9BACL</name>
<dbReference type="EMBL" id="QLMH01000009">
    <property type="protein sequence ID" value="RAK18664.1"/>
    <property type="molecule type" value="Genomic_DNA"/>
</dbReference>
<dbReference type="SUPFAM" id="SSF57938">
    <property type="entry name" value="DnaJ/Hsp40 cysteine-rich domain"/>
    <property type="match status" value="1"/>
</dbReference>